<protein>
    <submittedName>
        <fullName evidence="7">Chloride channel protein</fullName>
    </submittedName>
</protein>
<dbReference type="EMBL" id="BJCC01000008">
    <property type="protein sequence ID" value="GCF92998.1"/>
    <property type="molecule type" value="Genomic_DNA"/>
</dbReference>
<keyword evidence="2 6" id="KW-0812">Transmembrane</keyword>
<dbReference type="Proteomes" id="UP000290567">
    <property type="component" value="Unassembled WGS sequence"/>
</dbReference>
<evidence type="ECO:0000256" key="3">
    <source>
        <dbReference type="ARBA" id="ARBA00022989"/>
    </source>
</evidence>
<reference evidence="8" key="1">
    <citation type="submission" date="2019-02" db="EMBL/GenBank/DDBJ databases">
        <title>Draft genome sequence of Enterococcus sp. Gos25-1.</title>
        <authorList>
            <person name="Tanaka N."/>
            <person name="Shiwa Y."/>
            <person name="Fujita N."/>
        </authorList>
    </citation>
    <scope>NUCLEOTIDE SEQUENCE [LARGE SCALE GENOMIC DNA]</scope>
    <source>
        <strain evidence="8">Gos25-1</strain>
    </source>
</reference>
<feature type="transmembrane region" description="Helical" evidence="6">
    <location>
        <begin position="385"/>
        <end position="403"/>
    </location>
</feature>
<dbReference type="GO" id="GO:0016020">
    <property type="term" value="C:membrane"/>
    <property type="evidence" value="ECO:0007669"/>
    <property type="project" value="UniProtKB-SubCell"/>
</dbReference>
<comment type="subcellular location">
    <subcellularLocation>
        <location evidence="1">Membrane</location>
        <topology evidence="1">Multi-pass membrane protein</topology>
    </subcellularLocation>
</comment>
<organism evidence="7 8">
    <name type="scientific">Enterococcus florum</name>
    <dbReference type="NCBI Taxonomy" id="2480627"/>
    <lineage>
        <taxon>Bacteria</taxon>
        <taxon>Bacillati</taxon>
        <taxon>Bacillota</taxon>
        <taxon>Bacilli</taxon>
        <taxon>Lactobacillales</taxon>
        <taxon>Enterococcaceae</taxon>
        <taxon>Enterococcus</taxon>
    </lineage>
</organism>
<evidence type="ECO:0000256" key="5">
    <source>
        <dbReference type="SAM" id="MobiDB-lite"/>
    </source>
</evidence>
<name>A0A4P5PAJ3_9ENTE</name>
<feature type="transmembrane region" description="Helical" evidence="6">
    <location>
        <begin position="145"/>
        <end position="165"/>
    </location>
</feature>
<feature type="transmembrane region" description="Helical" evidence="6">
    <location>
        <begin position="329"/>
        <end position="347"/>
    </location>
</feature>
<feature type="transmembrane region" description="Helical" evidence="6">
    <location>
        <begin position="185"/>
        <end position="206"/>
    </location>
</feature>
<dbReference type="InterPro" id="IPR050368">
    <property type="entry name" value="ClC-type_chloride_channel"/>
</dbReference>
<dbReference type="PANTHER" id="PTHR43427">
    <property type="entry name" value="CHLORIDE CHANNEL PROTEIN CLC-E"/>
    <property type="match status" value="1"/>
</dbReference>
<evidence type="ECO:0000313" key="7">
    <source>
        <dbReference type="EMBL" id="GCF92998.1"/>
    </source>
</evidence>
<dbReference type="RefSeq" id="WP_146621484.1">
    <property type="nucleotide sequence ID" value="NZ_BJCC01000008.1"/>
</dbReference>
<dbReference type="AlphaFoldDB" id="A0A4P5PAJ3"/>
<dbReference type="OrthoDB" id="2729535at2"/>
<feature type="transmembrane region" description="Helical" evidence="6">
    <location>
        <begin position="264"/>
        <end position="285"/>
    </location>
</feature>
<feature type="compositionally biased region" description="Basic and acidic residues" evidence="5">
    <location>
        <begin position="423"/>
        <end position="433"/>
    </location>
</feature>
<dbReference type="Pfam" id="PF00654">
    <property type="entry name" value="Voltage_CLC"/>
    <property type="match status" value="1"/>
</dbReference>
<feature type="region of interest" description="Disordered" evidence="5">
    <location>
        <begin position="413"/>
        <end position="433"/>
    </location>
</feature>
<feature type="transmembrane region" description="Helical" evidence="6">
    <location>
        <begin position="7"/>
        <end position="30"/>
    </location>
</feature>
<feature type="transmembrane region" description="Helical" evidence="6">
    <location>
        <begin position="227"/>
        <end position="244"/>
    </location>
</feature>
<dbReference type="PANTHER" id="PTHR43427:SF12">
    <property type="entry name" value="CHLORIDE TRANSPORTER"/>
    <property type="match status" value="1"/>
</dbReference>
<dbReference type="InterPro" id="IPR014743">
    <property type="entry name" value="Cl-channel_core"/>
</dbReference>
<sequence length="433" mass="47861">MKKFTGTFFAYSGLVGLIVGMIAALFMGFVEIGNQWLWQTVPNSLGNPSLYPLLVCILGGLSIGFFVRYFGKYPKTAAEITQEIQKKGRFDYKEATIVRTVLGSLLVLLFGASVGPEAAVIGIIASSLTYFADRLKVKPAVRKDFLEFGSGTVMGVIFMAPLYGVGSSLENERWQDLSESKIKKYVLYIFATFTGFISYLITYSFFPNQEQIFAIHRMSTSMTVPGFLLLVPVIVLGALFGKLFSFLLEKTESFNQRIKNPVPLAVAAGILLGIMGMISPVFLFSGEHSILSFTRQAATMNAFVILAFGVGKMLITMVCLACNWRGGSIFPMIFSSVAIAFAVVRVFPHSPGLLVAIFTASACGVILKKPFATACLFLLFFPVKLFLWVWAAAFLGNALFKWLPRLQELSEKQVNSKKKVQKNKPERKSRTKR</sequence>
<gene>
    <name evidence="7" type="ORF">NRIC_08890</name>
</gene>
<dbReference type="GO" id="GO:0015108">
    <property type="term" value="F:chloride transmembrane transporter activity"/>
    <property type="evidence" value="ECO:0007669"/>
    <property type="project" value="InterPro"/>
</dbReference>
<evidence type="ECO:0000256" key="4">
    <source>
        <dbReference type="ARBA" id="ARBA00023136"/>
    </source>
</evidence>
<dbReference type="InterPro" id="IPR001807">
    <property type="entry name" value="ClC"/>
</dbReference>
<dbReference type="CDD" id="cd00400">
    <property type="entry name" value="Voltage_gated_ClC"/>
    <property type="match status" value="1"/>
</dbReference>
<keyword evidence="8" id="KW-1185">Reference proteome</keyword>
<feature type="transmembrane region" description="Helical" evidence="6">
    <location>
        <begin position="354"/>
        <end position="379"/>
    </location>
</feature>
<comment type="caution">
    <text evidence="7">The sequence shown here is derived from an EMBL/GenBank/DDBJ whole genome shotgun (WGS) entry which is preliminary data.</text>
</comment>
<keyword evidence="4 6" id="KW-0472">Membrane</keyword>
<evidence type="ECO:0000313" key="8">
    <source>
        <dbReference type="Proteomes" id="UP000290567"/>
    </source>
</evidence>
<feature type="transmembrane region" description="Helical" evidence="6">
    <location>
        <begin position="297"/>
        <end position="317"/>
    </location>
</feature>
<keyword evidence="3 6" id="KW-1133">Transmembrane helix</keyword>
<dbReference type="SUPFAM" id="SSF81340">
    <property type="entry name" value="Clc chloride channel"/>
    <property type="match status" value="1"/>
</dbReference>
<evidence type="ECO:0000256" key="1">
    <source>
        <dbReference type="ARBA" id="ARBA00004141"/>
    </source>
</evidence>
<evidence type="ECO:0000256" key="6">
    <source>
        <dbReference type="SAM" id="Phobius"/>
    </source>
</evidence>
<dbReference type="Gene3D" id="1.10.3080.10">
    <property type="entry name" value="Clc chloride channel"/>
    <property type="match status" value="1"/>
</dbReference>
<accession>A0A4P5PAJ3</accession>
<proteinExistence type="predicted"/>
<evidence type="ECO:0000256" key="2">
    <source>
        <dbReference type="ARBA" id="ARBA00022692"/>
    </source>
</evidence>
<feature type="transmembrane region" description="Helical" evidence="6">
    <location>
        <begin position="50"/>
        <end position="71"/>
    </location>
</feature>